<reference evidence="1" key="1">
    <citation type="submission" date="2020-02" db="EMBL/GenBank/DDBJ databases">
        <title>Flavobacterium sp. genome.</title>
        <authorList>
            <person name="Jung H.S."/>
            <person name="Baek J.H."/>
            <person name="Jeon C.O."/>
        </authorList>
    </citation>
    <scope>NUCLEOTIDE SEQUENCE</scope>
    <source>
        <strain evidence="1">SE-s28</strain>
    </source>
</reference>
<keyword evidence="2" id="KW-1185">Reference proteome</keyword>
<evidence type="ECO:0000313" key="1">
    <source>
        <dbReference type="EMBL" id="NMH27914.1"/>
    </source>
</evidence>
<dbReference type="AlphaFoldDB" id="A0A972JFF7"/>
<gene>
    <name evidence="1" type="ORF">G6047_07710</name>
</gene>
<dbReference type="RefSeq" id="WP_169527010.1">
    <property type="nucleotide sequence ID" value="NZ_JAAMPU010000103.1"/>
</dbReference>
<comment type="caution">
    <text evidence="1">The sequence shown here is derived from an EMBL/GenBank/DDBJ whole genome shotgun (WGS) entry which is preliminary data.</text>
</comment>
<evidence type="ECO:0000313" key="2">
    <source>
        <dbReference type="Proteomes" id="UP000712080"/>
    </source>
</evidence>
<evidence type="ECO:0008006" key="3">
    <source>
        <dbReference type="Google" id="ProtNLM"/>
    </source>
</evidence>
<dbReference type="PROSITE" id="PS51257">
    <property type="entry name" value="PROKAR_LIPOPROTEIN"/>
    <property type="match status" value="1"/>
</dbReference>
<organism evidence="1 2">
    <name type="scientific">Flavobacterium silvaticum</name>
    <dbReference type="NCBI Taxonomy" id="1852020"/>
    <lineage>
        <taxon>Bacteria</taxon>
        <taxon>Pseudomonadati</taxon>
        <taxon>Bacteroidota</taxon>
        <taxon>Flavobacteriia</taxon>
        <taxon>Flavobacteriales</taxon>
        <taxon>Flavobacteriaceae</taxon>
        <taxon>Flavobacterium</taxon>
    </lineage>
</organism>
<dbReference type="EMBL" id="JAAMPU010000103">
    <property type="protein sequence ID" value="NMH27914.1"/>
    <property type="molecule type" value="Genomic_DNA"/>
</dbReference>
<sequence length="145" mass="16367">MIQITKNKILYSVVSCLFLLISCSEDDNVKNPIAININGTQKIFSAEVFSPHMNQYGIFDTAIVARNPDNSNELVQFSAPLGQEGENIITEFLYKQNELTCYAGQDFQTNVEMHNNLKFKGSLEGIIVIDGSQKHIEIRFDVDME</sequence>
<name>A0A972JFF7_9FLAO</name>
<proteinExistence type="predicted"/>
<protein>
    <recommendedName>
        <fullName evidence="3">Lipoprotein</fullName>
    </recommendedName>
</protein>
<accession>A0A972JFF7</accession>
<dbReference type="Proteomes" id="UP000712080">
    <property type="component" value="Unassembled WGS sequence"/>
</dbReference>